<evidence type="ECO:0000313" key="3">
    <source>
        <dbReference type="EMBL" id="GAA4231345.1"/>
    </source>
</evidence>
<dbReference type="RefSeq" id="WP_344786348.1">
    <property type="nucleotide sequence ID" value="NZ_BAABCA010000001.1"/>
</dbReference>
<keyword evidence="1" id="KW-0732">Signal</keyword>
<feature type="domain" description="Outer membrane protein beta-barrel" evidence="2">
    <location>
        <begin position="6"/>
        <end position="177"/>
    </location>
</feature>
<dbReference type="EMBL" id="BAABCA010000001">
    <property type="protein sequence ID" value="GAA4231345.1"/>
    <property type="molecule type" value="Genomic_DNA"/>
</dbReference>
<protein>
    <recommendedName>
        <fullName evidence="2">Outer membrane protein beta-barrel domain-containing protein</fullName>
    </recommendedName>
</protein>
<accession>A0ABP8C0C2</accession>
<dbReference type="InterPro" id="IPR011250">
    <property type="entry name" value="OMP/PagP_B-barrel"/>
</dbReference>
<sequence length="177" mass="19974">MKKILLLALFLGVSIQGFSQKGMYGIRGGYNISNLNFEEGKSSNIENKHRNSFYIGCFGDFKLSEKVSIVPELQFSAEGAKDERLHLDYIQAPILFKLKISPKIRLAAGPQISLKSYKYEDGVKNFAYSGVGGVEYKLTEMLFIDLRYTLGMSNIFDEHLITEAKNTNIQFGVGYQF</sequence>
<evidence type="ECO:0000256" key="1">
    <source>
        <dbReference type="ARBA" id="ARBA00022729"/>
    </source>
</evidence>
<comment type="caution">
    <text evidence="3">The sequence shown here is derived from an EMBL/GenBank/DDBJ whole genome shotgun (WGS) entry which is preliminary data.</text>
</comment>
<name>A0ABP8C0C2_9FLAO</name>
<keyword evidence="4" id="KW-1185">Reference proteome</keyword>
<evidence type="ECO:0000259" key="2">
    <source>
        <dbReference type="Pfam" id="PF13505"/>
    </source>
</evidence>
<dbReference type="InterPro" id="IPR027385">
    <property type="entry name" value="Beta-barrel_OMP"/>
</dbReference>
<dbReference type="Gene3D" id="2.40.160.20">
    <property type="match status" value="1"/>
</dbReference>
<dbReference type="Proteomes" id="UP001501496">
    <property type="component" value="Unassembled WGS sequence"/>
</dbReference>
<reference evidence="4" key="1">
    <citation type="journal article" date="2019" name="Int. J. Syst. Evol. Microbiol.">
        <title>The Global Catalogue of Microorganisms (GCM) 10K type strain sequencing project: providing services to taxonomists for standard genome sequencing and annotation.</title>
        <authorList>
            <consortium name="The Broad Institute Genomics Platform"/>
            <consortium name="The Broad Institute Genome Sequencing Center for Infectious Disease"/>
            <person name="Wu L."/>
            <person name="Ma J."/>
        </authorList>
    </citation>
    <scope>NUCLEOTIDE SEQUENCE [LARGE SCALE GENOMIC DNA]</scope>
    <source>
        <strain evidence="4">JCM 17630</strain>
    </source>
</reference>
<organism evidence="3 4">
    <name type="scientific">Postechiella marina</name>
    <dbReference type="NCBI Taxonomy" id="943941"/>
    <lineage>
        <taxon>Bacteria</taxon>
        <taxon>Pseudomonadati</taxon>
        <taxon>Bacteroidota</taxon>
        <taxon>Flavobacteriia</taxon>
        <taxon>Flavobacteriales</taxon>
        <taxon>Flavobacteriaceae</taxon>
        <taxon>Postechiella</taxon>
    </lineage>
</organism>
<evidence type="ECO:0000313" key="4">
    <source>
        <dbReference type="Proteomes" id="UP001501496"/>
    </source>
</evidence>
<proteinExistence type="predicted"/>
<gene>
    <name evidence="3" type="ORF">GCM10022291_03600</name>
</gene>
<dbReference type="SUPFAM" id="SSF56925">
    <property type="entry name" value="OMPA-like"/>
    <property type="match status" value="1"/>
</dbReference>
<dbReference type="Pfam" id="PF13505">
    <property type="entry name" value="OMP_b-brl"/>
    <property type="match status" value="1"/>
</dbReference>